<dbReference type="InterPro" id="IPR043131">
    <property type="entry name" value="BCAT-like_N"/>
</dbReference>
<sequence length="342" mass="37438">MSAPGFGRVLTEHMVTASWTSGRQWHDLGLSPYRPLPMDPAMAALHYGQTIFEGLKAYRQHDGSVGIFRPDAHAHRFARSAHRLMMPELPTPLFLRALEELIRADRAWVPDRPNHSLYLRPLLYAREAVLALRPAREYQFLLIAFVAEGFFNNDLSPVSVWVSTEYSRAARGGTGDVKIPGNYAGAFAAQAEATAHGCHQVVWLDSAERRWVEEMGGMNLFFVHGRGSQARVTTPPLTGTLLPGVTRDALLTLLADEGIPVAETPLTVDDWRELAARGEITEVFACGSAAGVTPVGTVRSADAEWTISGGRPGPITRRAAHLLTSAQRGTLPDPHGWVHQVS</sequence>
<evidence type="ECO:0000313" key="18">
    <source>
        <dbReference type="Proteomes" id="UP001431429"/>
    </source>
</evidence>
<evidence type="ECO:0000256" key="16">
    <source>
        <dbReference type="RuleBase" id="RU004517"/>
    </source>
</evidence>
<keyword evidence="6 16" id="KW-0032">Aminotransferase</keyword>
<keyword evidence="8 16" id="KW-0808">Transferase</keyword>
<gene>
    <name evidence="17" type="ORF">NBG84_06500</name>
</gene>
<evidence type="ECO:0000256" key="3">
    <source>
        <dbReference type="ARBA" id="ARBA00004931"/>
    </source>
</evidence>
<organism evidence="17 18">
    <name type="scientific">Streptomyces albipurpureus</name>
    <dbReference type="NCBI Taxonomy" id="2897419"/>
    <lineage>
        <taxon>Bacteria</taxon>
        <taxon>Bacillati</taxon>
        <taxon>Actinomycetota</taxon>
        <taxon>Actinomycetes</taxon>
        <taxon>Kitasatosporales</taxon>
        <taxon>Streptomycetaceae</taxon>
        <taxon>Streptomyces</taxon>
    </lineage>
</organism>
<reference evidence="17" key="1">
    <citation type="submission" date="2022-06" db="EMBL/GenBank/DDBJ databases">
        <title>Genome public.</title>
        <authorList>
            <person name="Sun Q."/>
        </authorList>
    </citation>
    <scope>NUCLEOTIDE SEQUENCE</scope>
    <source>
        <strain evidence="17">CWNU-1</strain>
    </source>
</reference>
<comment type="cofactor">
    <cofactor evidence="1 15">
        <name>pyridoxal 5'-phosphate</name>
        <dbReference type="ChEBI" id="CHEBI:597326"/>
    </cofactor>
</comment>
<keyword evidence="9 15" id="KW-0663">Pyridoxal phosphate</keyword>
<dbReference type="InterPro" id="IPR005786">
    <property type="entry name" value="B_amino_transII"/>
</dbReference>
<evidence type="ECO:0000256" key="9">
    <source>
        <dbReference type="ARBA" id="ARBA00022898"/>
    </source>
</evidence>
<evidence type="ECO:0000256" key="4">
    <source>
        <dbReference type="ARBA" id="ARBA00005072"/>
    </source>
</evidence>
<evidence type="ECO:0000256" key="13">
    <source>
        <dbReference type="ARBA" id="ARBA00049229"/>
    </source>
</evidence>
<dbReference type="PIRSF" id="PIRSF006468">
    <property type="entry name" value="BCAT1"/>
    <property type="match status" value="1"/>
</dbReference>
<dbReference type="InterPro" id="IPR033939">
    <property type="entry name" value="BCAT_family"/>
</dbReference>
<keyword evidence="10 16" id="KW-0100">Branched-chain amino acid biosynthesis</keyword>
<keyword evidence="7 16" id="KW-0028">Amino-acid biosynthesis</keyword>
<comment type="pathway">
    <text evidence="2">Amino-acid biosynthesis; L-isoleucine biosynthesis; L-isoleucine from 2-oxobutanoate: step 4/4.</text>
</comment>
<dbReference type="NCBIfam" id="NF009897">
    <property type="entry name" value="PRK13357.1"/>
    <property type="match status" value="1"/>
</dbReference>
<comment type="caution">
    <text evidence="17">The sequence shown here is derived from an EMBL/GenBank/DDBJ whole genome shotgun (WGS) entry which is preliminary data.</text>
</comment>
<dbReference type="NCBIfam" id="TIGR01123">
    <property type="entry name" value="ilvE_II"/>
    <property type="match status" value="1"/>
</dbReference>
<dbReference type="Proteomes" id="UP001431429">
    <property type="component" value="Unassembled WGS sequence"/>
</dbReference>
<dbReference type="EC" id="2.6.1.42" evidence="16"/>
<evidence type="ECO:0000256" key="12">
    <source>
        <dbReference type="ARBA" id="ARBA00048798"/>
    </source>
</evidence>
<name>A0ABT0UKQ0_9ACTN</name>
<dbReference type="PROSITE" id="PS00770">
    <property type="entry name" value="AA_TRANSFER_CLASS_4"/>
    <property type="match status" value="1"/>
</dbReference>
<protein>
    <recommendedName>
        <fullName evidence="16">Branched-chain-amino-acid aminotransferase</fullName>
        <ecNumber evidence="16">2.6.1.42</ecNumber>
    </recommendedName>
</protein>
<accession>A0ABT0UKQ0</accession>
<dbReference type="PANTHER" id="PTHR11825:SF44">
    <property type="entry name" value="BRANCHED-CHAIN-AMINO-ACID AMINOTRANSFERASE"/>
    <property type="match status" value="1"/>
</dbReference>
<dbReference type="InterPro" id="IPR001544">
    <property type="entry name" value="Aminotrans_IV"/>
</dbReference>
<comment type="similarity">
    <text evidence="5 14">Belongs to the class-IV pyridoxal-phosphate-dependent aminotransferase family.</text>
</comment>
<comment type="catalytic activity">
    <reaction evidence="12 16">
        <text>L-isoleucine + 2-oxoglutarate = (S)-3-methyl-2-oxopentanoate + L-glutamate</text>
        <dbReference type="Rhea" id="RHEA:24801"/>
        <dbReference type="ChEBI" id="CHEBI:16810"/>
        <dbReference type="ChEBI" id="CHEBI:29985"/>
        <dbReference type="ChEBI" id="CHEBI:35146"/>
        <dbReference type="ChEBI" id="CHEBI:58045"/>
        <dbReference type="EC" id="2.6.1.42"/>
    </reaction>
</comment>
<dbReference type="GO" id="GO:0004084">
    <property type="term" value="F:branched-chain-amino-acid transaminase activity"/>
    <property type="evidence" value="ECO:0007669"/>
    <property type="project" value="UniProtKB-EC"/>
</dbReference>
<evidence type="ECO:0000256" key="1">
    <source>
        <dbReference type="ARBA" id="ARBA00001933"/>
    </source>
</evidence>
<dbReference type="SUPFAM" id="SSF56752">
    <property type="entry name" value="D-aminoacid aminotransferase-like PLP-dependent enzymes"/>
    <property type="match status" value="1"/>
</dbReference>
<dbReference type="Pfam" id="PF01063">
    <property type="entry name" value="Aminotran_4"/>
    <property type="match status" value="1"/>
</dbReference>
<comment type="catalytic activity">
    <reaction evidence="11 16">
        <text>L-valine + 2-oxoglutarate = 3-methyl-2-oxobutanoate + L-glutamate</text>
        <dbReference type="Rhea" id="RHEA:24813"/>
        <dbReference type="ChEBI" id="CHEBI:11851"/>
        <dbReference type="ChEBI" id="CHEBI:16810"/>
        <dbReference type="ChEBI" id="CHEBI:29985"/>
        <dbReference type="ChEBI" id="CHEBI:57762"/>
        <dbReference type="EC" id="2.6.1.42"/>
    </reaction>
</comment>
<dbReference type="InterPro" id="IPR018300">
    <property type="entry name" value="Aminotrans_IV_CS"/>
</dbReference>
<keyword evidence="18" id="KW-1185">Reference proteome</keyword>
<proteinExistence type="inferred from homology"/>
<comment type="pathway">
    <text evidence="4">Amino-acid biosynthesis; L-leucine biosynthesis; L-leucine from 3-methyl-2-oxobutanoate: step 4/4.</text>
</comment>
<comment type="catalytic activity">
    <reaction evidence="13 16">
        <text>L-leucine + 2-oxoglutarate = 4-methyl-2-oxopentanoate + L-glutamate</text>
        <dbReference type="Rhea" id="RHEA:18321"/>
        <dbReference type="ChEBI" id="CHEBI:16810"/>
        <dbReference type="ChEBI" id="CHEBI:17865"/>
        <dbReference type="ChEBI" id="CHEBI:29985"/>
        <dbReference type="ChEBI" id="CHEBI:57427"/>
        <dbReference type="EC" id="2.6.1.42"/>
    </reaction>
</comment>
<dbReference type="PANTHER" id="PTHR11825">
    <property type="entry name" value="SUBGROUP IIII AMINOTRANSFERASE"/>
    <property type="match status" value="1"/>
</dbReference>
<evidence type="ECO:0000256" key="14">
    <source>
        <dbReference type="RuleBase" id="RU004106"/>
    </source>
</evidence>
<dbReference type="Gene3D" id="3.30.470.10">
    <property type="match status" value="1"/>
</dbReference>
<evidence type="ECO:0000256" key="2">
    <source>
        <dbReference type="ARBA" id="ARBA00004824"/>
    </source>
</evidence>
<evidence type="ECO:0000256" key="7">
    <source>
        <dbReference type="ARBA" id="ARBA00022605"/>
    </source>
</evidence>
<evidence type="ECO:0000256" key="6">
    <source>
        <dbReference type="ARBA" id="ARBA00022576"/>
    </source>
</evidence>
<evidence type="ECO:0000256" key="11">
    <source>
        <dbReference type="ARBA" id="ARBA00048212"/>
    </source>
</evidence>
<dbReference type="InterPro" id="IPR043132">
    <property type="entry name" value="BCAT-like_C"/>
</dbReference>
<dbReference type="InterPro" id="IPR036038">
    <property type="entry name" value="Aminotransferase-like"/>
</dbReference>
<comment type="pathway">
    <text evidence="3">Amino-acid biosynthesis; L-valine biosynthesis; L-valine from pyruvate: step 4/4.</text>
</comment>
<dbReference type="EMBL" id="JAMQAW010000006">
    <property type="protein sequence ID" value="MCM2387968.1"/>
    <property type="molecule type" value="Genomic_DNA"/>
</dbReference>
<evidence type="ECO:0000256" key="15">
    <source>
        <dbReference type="RuleBase" id="RU004516"/>
    </source>
</evidence>
<evidence type="ECO:0000313" key="17">
    <source>
        <dbReference type="EMBL" id="MCM2387968.1"/>
    </source>
</evidence>
<evidence type="ECO:0000256" key="10">
    <source>
        <dbReference type="ARBA" id="ARBA00023304"/>
    </source>
</evidence>
<dbReference type="Gene3D" id="3.20.10.10">
    <property type="entry name" value="D-amino Acid Aminotransferase, subunit A, domain 2"/>
    <property type="match status" value="1"/>
</dbReference>
<evidence type="ECO:0000256" key="8">
    <source>
        <dbReference type="ARBA" id="ARBA00022679"/>
    </source>
</evidence>
<evidence type="ECO:0000256" key="5">
    <source>
        <dbReference type="ARBA" id="ARBA00009320"/>
    </source>
</evidence>
<dbReference type="CDD" id="cd01557">
    <property type="entry name" value="BCAT_beta_family"/>
    <property type="match status" value="1"/>
</dbReference>